<dbReference type="GO" id="GO:0008677">
    <property type="term" value="F:2-dehydropantoate 2-reductase activity"/>
    <property type="evidence" value="ECO:0007669"/>
    <property type="project" value="UniProtKB-EC"/>
</dbReference>
<evidence type="ECO:0000313" key="8">
    <source>
        <dbReference type="EMBL" id="MBC3536628.1"/>
    </source>
</evidence>
<dbReference type="Pfam" id="PF02558">
    <property type="entry name" value="ApbA"/>
    <property type="match status" value="1"/>
</dbReference>
<dbReference type="NCBIfam" id="TIGR00745">
    <property type="entry name" value="apbA_panE"/>
    <property type="match status" value="1"/>
</dbReference>
<dbReference type="InterPro" id="IPR008927">
    <property type="entry name" value="6-PGluconate_DH-like_C_sf"/>
</dbReference>
<proteinExistence type="inferred from homology"/>
<comment type="caution">
    <text evidence="8">The sequence shown here is derived from an EMBL/GenBank/DDBJ whole genome shotgun (WGS) entry which is preliminary data.</text>
</comment>
<reference evidence="8 9" key="1">
    <citation type="submission" date="2020-08" db="EMBL/GenBank/DDBJ databases">
        <authorList>
            <person name="Liu C."/>
            <person name="Sun Q."/>
        </authorList>
    </citation>
    <scope>NUCLEOTIDE SEQUENCE [LARGE SCALE GENOMIC DNA]</scope>
    <source>
        <strain evidence="8 9">NSJ-59</strain>
    </source>
</reference>
<evidence type="ECO:0000256" key="5">
    <source>
        <dbReference type="SAM" id="Phobius"/>
    </source>
</evidence>
<evidence type="ECO:0000256" key="3">
    <source>
        <dbReference type="ARBA" id="ARBA00023002"/>
    </source>
</evidence>
<dbReference type="SUPFAM" id="SSF51735">
    <property type="entry name" value="NAD(P)-binding Rossmann-fold domains"/>
    <property type="match status" value="1"/>
</dbReference>
<dbReference type="PANTHER" id="PTHR21708">
    <property type="entry name" value="PROBABLE 2-DEHYDROPANTOATE 2-REDUCTASE"/>
    <property type="match status" value="1"/>
</dbReference>
<dbReference type="InterPro" id="IPR013752">
    <property type="entry name" value="KPA_reductase"/>
</dbReference>
<keyword evidence="5" id="KW-0472">Membrane</keyword>
<keyword evidence="5" id="KW-0812">Transmembrane</keyword>
<dbReference type="InterPro" id="IPR051402">
    <property type="entry name" value="KPR-Related"/>
</dbReference>
<feature type="domain" description="Ketopantoate reductase N-terminal" evidence="6">
    <location>
        <begin position="5"/>
        <end position="145"/>
    </location>
</feature>
<dbReference type="EMBL" id="JACOGK010000011">
    <property type="protein sequence ID" value="MBC3536628.1"/>
    <property type="molecule type" value="Genomic_DNA"/>
</dbReference>
<dbReference type="Gene3D" id="3.40.50.720">
    <property type="entry name" value="NAD(P)-binding Rossmann-like Domain"/>
    <property type="match status" value="1"/>
</dbReference>
<evidence type="ECO:0000259" key="6">
    <source>
        <dbReference type="Pfam" id="PF02558"/>
    </source>
</evidence>
<protein>
    <recommendedName>
        <fullName evidence="4">2-dehydropantoate 2-reductase</fullName>
        <ecNumber evidence="4">1.1.1.169</ecNumber>
    </recommendedName>
    <alternativeName>
        <fullName evidence="4">Ketopantoate reductase</fullName>
    </alternativeName>
</protein>
<dbReference type="InterPro" id="IPR036291">
    <property type="entry name" value="NAD(P)-bd_dom_sf"/>
</dbReference>
<keyword evidence="2 4" id="KW-0521">NADP</keyword>
<comment type="catalytic activity">
    <reaction evidence="4">
        <text>(R)-pantoate + NADP(+) = 2-dehydropantoate + NADPH + H(+)</text>
        <dbReference type="Rhea" id="RHEA:16233"/>
        <dbReference type="ChEBI" id="CHEBI:11561"/>
        <dbReference type="ChEBI" id="CHEBI:15378"/>
        <dbReference type="ChEBI" id="CHEBI:15980"/>
        <dbReference type="ChEBI" id="CHEBI:57783"/>
        <dbReference type="ChEBI" id="CHEBI:58349"/>
        <dbReference type="EC" id="1.1.1.169"/>
    </reaction>
</comment>
<dbReference type="SUPFAM" id="SSF48179">
    <property type="entry name" value="6-phosphogluconate dehydrogenase C-terminal domain-like"/>
    <property type="match status" value="1"/>
</dbReference>
<dbReference type="Proteomes" id="UP000606870">
    <property type="component" value="Unassembled WGS sequence"/>
</dbReference>
<keyword evidence="5" id="KW-1133">Transmembrane helix</keyword>
<evidence type="ECO:0000256" key="2">
    <source>
        <dbReference type="ARBA" id="ARBA00022857"/>
    </source>
</evidence>
<organism evidence="8 9">
    <name type="scientific">Megasphaera hominis</name>
    <dbReference type="NCBI Taxonomy" id="159836"/>
    <lineage>
        <taxon>Bacteria</taxon>
        <taxon>Bacillati</taxon>
        <taxon>Bacillota</taxon>
        <taxon>Negativicutes</taxon>
        <taxon>Veillonellales</taxon>
        <taxon>Veillonellaceae</taxon>
        <taxon>Megasphaera</taxon>
    </lineage>
</organism>
<dbReference type="RefSeq" id="WP_186502784.1">
    <property type="nucleotide sequence ID" value="NZ_JACOGK010000011.1"/>
</dbReference>
<name>A0ABR6VH47_9FIRM</name>
<dbReference type="InterPro" id="IPR013332">
    <property type="entry name" value="KPR_N"/>
</dbReference>
<comment type="pathway">
    <text evidence="4">Cofactor biosynthesis; (R)-pantothenate biosynthesis; (R)-pantoate from 3-methyl-2-oxobutanoate: step 2/2.</text>
</comment>
<evidence type="ECO:0000313" key="9">
    <source>
        <dbReference type="Proteomes" id="UP000606870"/>
    </source>
</evidence>
<dbReference type="EC" id="1.1.1.169" evidence="4"/>
<evidence type="ECO:0000256" key="1">
    <source>
        <dbReference type="ARBA" id="ARBA00007870"/>
    </source>
</evidence>
<dbReference type="Gene3D" id="1.10.1040.10">
    <property type="entry name" value="N-(1-d-carboxylethyl)-l-norvaline Dehydrogenase, domain 2"/>
    <property type="match status" value="1"/>
</dbReference>
<feature type="transmembrane region" description="Helical" evidence="5">
    <location>
        <begin position="12"/>
        <end position="30"/>
    </location>
</feature>
<gene>
    <name evidence="8" type="ORF">H8J70_05115</name>
</gene>
<keyword evidence="3 4" id="KW-0560">Oxidoreductase</keyword>
<comment type="function">
    <text evidence="4">Catalyzes the NADPH-dependent reduction of ketopantoate into pantoic acid.</text>
</comment>
<comment type="similarity">
    <text evidence="1 4">Belongs to the ketopantoate reductase family.</text>
</comment>
<dbReference type="PANTHER" id="PTHR21708:SF26">
    <property type="entry name" value="2-DEHYDROPANTOATE 2-REDUCTASE"/>
    <property type="match status" value="1"/>
</dbReference>
<dbReference type="Pfam" id="PF08546">
    <property type="entry name" value="ApbA_C"/>
    <property type="match status" value="1"/>
</dbReference>
<evidence type="ECO:0000259" key="7">
    <source>
        <dbReference type="Pfam" id="PF08546"/>
    </source>
</evidence>
<keyword evidence="4" id="KW-0566">Pantothenate biosynthesis</keyword>
<feature type="domain" description="Ketopantoate reductase C-terminal" evidence="7">
    <location>
        <begin position="176"/>
        <end position="300"/>
    </location>
</feature>
<accession>A0ABR6VH47</accession>
<dbReference type="InterPro" id="IPR013328">
    <property type="entry name" value="6PGD_dom2"/>
</dbReference>
<dbReference type="InterPro" id="IPR003710">
    <property type="entry name" value="ApbA"/>
</dbReference>
<evidence type="ECO:0000256" key="4">
    <source>
        <dbReference type="RuleBase" id="RU362068"/>
    </source>
</evidence>
<keyword evidence="9" id="KW-1185">Reference proteome</keyword>
<sequence length="304" mass="33337">MKLMVSGIGGVGGYVAAVLCSHYAEVTLIARKKRRDSLREKGLVVHSQLLGEQVFHPAVTDTPAEAGIQDMIFICTKNYSLPAALAAVQPCVGPETLVVPIMNGIDHYETARSLLQGGIVVNALVYIAANYRPDYSIDHNCNYARIIVAAPQAEAAARVVSVLNHEGEINCYIADDMKSELWHKFIVNCGYNTITAYYGCTTRGLLEPPARLKEFQTLLDEAYAVAIADGAKLPDDLTARIYDRFLNRRGLDLSSSMARDFAAHRPSELETFSGVLVRKAHALGVAVPLTERFYEGLKEREAHI</sequence>